<dbReference type="HOGENOM" id="CLU_2852931_0_0_1"/>
<reference evidence="1 2" key="1">
    <citation type="submission" date="2012-08" db="EMBL/GenBank/DDBJ databases">
        <title>Oryza genome evolution.</title>
        <authorList>
            <person name="Wing R.A."/>
        </authorList>
    </citation>
    <scope>NUCLEOTIDE SEQUENCE</scope>
</reference>
<dbReference type="EnsemblPlants" id="LPERR06G22460.1">
    <property type="protein sequence ID" value="LPERR06G22460.1"/>
    <property type="gene ID" value="LPERR06G22460"/>
</dbReference>
<accession>A0A0D9WTY7</accession>
<evidence type="ECO:0000313" key="1">
    <source>
        <dbReference type="EnsemblPlants" id="LPERR06G22460.1"/>
    </source>
</evidence>
<dbReference type="Gramene" id="LPERR06G22460.1">
    <property type="protein sequence ID" value="LPERR06G22460.1"/>
    <property type="gene ID" value="LPERR06G22460"/>
</dbReference>
<keyword evidence="2" id="KW-1185">Reference proteome</keyword>
<protein>
    <submittedName>
        <fullName evidence="1">Uncharacterized protein</fullName>
    </submittedName>
</protein>
<dbReference type="Proteomes" id="UP000032180">
    <property type="component" value="Chromosome 6"/>
</dbReference>
<proteinExistence type="predicted"/>
<reference evidence="1" key="3">
    <citation type="submission" date="2015-04" db="UniProtKB">
        <authorList>
            <consortium name="EnsemblPlants"/>
        </authorList>
    </citation>
    <scope>IDENTIFICATION</scope>
</reference>
<dbReference type="AlphaFoldDB" id="A0A0D9WTY7"/>
<reference evidence="2" key="2">
    <citation type="submission" date="2013-12" db="EMBL/GenBank/DDBJ databases">
        <authorList>
            <person name="Yu Y."/>
            <person name="Lee S."/>
            <person name="de Baynast K."/>
            <person name="Wissotski M."/>
            <person name="Liu L."/>
            <person name="Talag J."/>
            <person name="Goicoechea J."/>
            <person name="Angelova A."/>
            <person name="Jetty R."/>
            <person name="Kudrna D."/>
            <person name="Golser W."/>
            <person name="Rivera L."/>
            <person name="Zhang J."/>
            <person name="Wing R."/>
        </authorList>
    </citation>
    <scope>NUCLEOTIDE SEQUENCE</scope>
</reference>
<sequence>MGKGAPSSLPPCSGDGVVAGGLGLAVAPAPAPVNGTILYCKKCLPLEEKTQCPKKCNHTPQDSSD</sequence>
<name>A0A0D9WTY7_9ORYZ</name>
<evidence type="ECO:0000313" key="2">
    <source>
        <dbReference type="Proteomes" id="UP000032180"/>
    </source>
</evidence>
<organism evidence="1 2">
    <name type="scientific">Leersia perrieri</name>
    <dbReference type="NCBI Taxonomy" id="77586"/>
    <lineage>
        <taxon>Eukaryota</taxon>
        <taxon>Viridiplantae</taxon>
        <taxon>Streptophyta</taxon>
        <taxon>Embryophyta</taxon>
        <taxon>Tracheophyta</taxon>
        <taxon>Spermatophyta</taxon>
        <taxon>Magnoliopsida</taxon>
        <taxon>Liliopsida</taxon>
        <taxon>Poales</taxon>
        <taxon>Poaceae</taxon>
        <taxon>BOP clade</taxon>
        <taxon>Oryzoideae</taxon>
        <taxon>Oryzeae</taxon>
        <taxon>Oryzinae</taxon>
        <taxon>Leersia</taxon>
    </lineage>
</organism>